<sequence>MVSVEVAQRLADWAPANLANPYSVLNVPVALIVELRSFECASARPRQVDRVREAMRTKQLPGAPAQMDLFGPSDDDIRKQHVRELRQFEADRRPGTASCCGCTGAGQRA</sequence>
<dbReference type="EMBL" id="CP088156">
    <property type="protein sequence ID" value="UFZ08090.1"/>
    <property type="molecule type" value="Genomic_DNA"/>
</dbReference>
<proteinExistence type="predicted"/>
<organism evidence="1 2">
    <name type="scientific">Bradyrhizobium ontarionense</name>
    <dbReference type="NCBI Taxonomy" id="2898149"/>
    <lineage>
        <taxon>Bacteria</taxon>
        <taxon>Pseudomonadati</taxon>
        <taxon>Pseudomonadota</taxon>
        <taxon>Alphaproteobacteria</taxon>
        <taxon>Hyphomicrobiales</taxon>
        <taxon>Nitrobacteraceae</taxon>
        <taxon>Bradyrhizobium</taxon>
    </lineage>
</organism>
<gene>
    <name evidence="1" type="ORF">LQG66_18140</name>
</gene>
<dbReference type="RefSeq" id="WP_231327539.1">
    <property type="nucleotide sequence ID" value="NZ_CP088156.1"/>
</dbReference>
<dbReference type="Proteomes" id="UP001431010">
    <property type="component" value="Chromosome"/>
</dbReference>
<accession>A0ABY3RKS8</accession>
<protein>
    <submittedName>
        <fullName evidence="1">Uncharacterized protein</fullName>
    </submittedName>
</protein>
<keyword evidence="2" id="KW-1185">Reference proteome</keyword>
<name>A0ABY3RKS8_9BRAD</name>
<evidence type="ECO:0000313" key="1">
    <source>
        <dbReference type="EMBL" id="UFZ08090.1"/>
    </source>
</evidence>
<evidence type="ECO:0000313" key="2">
    <source>
        <dbReference type="Proteomes" id="UP001431010"/>
    </source>
</evidence>
<reference evidence="1" key="1">
    <citation type="journal article" date="2024" name="Antonie Van Leeuwenhoek">
        <title>Bradyrhizobium ontarionense sp. nov., a novel bacterial symbiont isolated from Aeschynomene indica (Indian jointvetch), harbours photosynthesis, nitrogen fixation and nitrous oxide (N2O) reductase genes.</title>
        <authorList>
            <person name="Bromfield E.S.P."/>
            <person name="Cloutier S."/>
        </authorList>
    </citation>
    <scope>NUCLEOTIDE SEQUENCE</scope>
    <source>
        <strain evidence="1">A19</strain>
    </source>
</reference>